<evidence type="ECO:0000313" key="1">
    <source>
        <dbReference type="EMBL" id="KIP04610.1"/>
    </source>
</evidence>
<sequence length="208" mass="23191">MRESHEGLAMATTTYIAHISQELFPTGPLLPAVFAVFYPIISDASEGCLDQASDRIYQAAFILQSIKGGAFQSLAEQVSCLRERATKLENDLEHLKRPKQRLLHPKRGFRLWSNASALESDSAAVLRKTKLAYTGQIYQQQTDESQEHASCSDDLSQRTIVRTYSFEYMKEFDFSESQSSSHSADSSATNASGCAHLSSRVYAHMSPR</sequence>
<reference evidence="1 2" key="1">
    <citation type="journal article" date="2014" name="PLoS Genet.">
        <title>Analysis of the Phlebiopsis gigantea genome, transcriptome and secretome provides insight into its pioneer colonization strategies of wood.</title>
        <authorList>
            <person name="Hori C."/>
            <person name="Ishida T."/>
            <person name="Igarashi K."/>
            <person name="Samejima M."/>
            <person name="Suzuki H."/>
            <person name="Master E."/>
            <person name="Ferreira P."/>
            <person name="Ruiz-Duenas F.J."/>
            <person name="Held B."/>
            <person name="Canessa P."/>
            <person name="Larrondo L.F."/>
            <person name="Schmoll M."/>
            <person name="Druzhinina I.S."/>
            <person name="Kubicek C.P."/>
            <person name="Gaskell J.A."/>
            <person name="Kersten P."/>
            <person name="St John F."/>
            <person name="Glasner J."/>
            <person name="Sabat G."/>
            <person name="Splinter BonDurant S."/>
            <person name="Syed K."/>
            <person name="Yadav J."/>
            <person name="Mgbeahuruike A.C."/>
            <person name="Kovalchuk A."/>
            <person name="Asiegbu F.O."/>
            <person name="Lackner G."/>
            <person name="Hoffmeister D."/>
            <person name="Rencoret J."/>
            <person name="Gutierrez A."/>
            <person name="Sun H."/>
            <person name="Lindquist E."/>
            <person name="Barry K."/>
            <person name="Riley R."/>
            <person name="Grigoriev I.V."/>
            <person name="Henrissat B."/>
            <person name="Kues U."/>
            <person name="Berka R.M."/>
            <person name="Martinez A.T."/>
            <person name="Covert S.F."/>
            <person name="Blanchette R.A."/>
            <person name="Cullen D."/>
        </authorList>
    </citation>
    <scope>NUCLEOTIDE SEQUENCE [LARGE SCALE GENOMIC DNA]</scope>
    <source>
        <strain evidence="1 2">11061_1 CR5-6</strain>
    </source>
</reference>
<dbReference type="EMBL" id="KN840568">
    <property type="protein sequence ID" value="KIP04610.1"/>
    <property type="molecule type" value="Genomic_DNA"/>
</dbReference>
<protein>
    <submittedName>
        <fullName evidence="1">Uncharacterized protein</fullName>
    </submittedName>
</protein>
<dbReference type="AlphaFoldDB" id="A0A0C3S7B1"/>
<gene>
    <name evidence="1" type="ORF">PHLGIDRAFT_188520</name>
</gene>
<dbReference type="Proteomes" id="UP000053257">
    <property type="component" value="Unassembled WGS sequence"/>
</dbReference>
<keyword evidence="2" id="KW-1185">Reference proteome</keyword>
<dbReference type="HOGENOM" id="CLU_1321319_0_0_1"/>
<accession>A0A0C3S7B1</accession>
<evidence type="ECO:0000313" key="2">
    <source>
        <dbReference type="Proteomes" id="UP000053257"/>
    </source>
</evidence>
<organism evidence="1 2">
    <name type="scientific">Phlebiopsis gigantea (strain 11061_1 CR5-6)</name>
    <name type="common">White-rot fungus</name>
    <name type="synonym">Peniophora gigantea</name>
    <dbReference type="NCBI Taxonomy" id="745531"/>
    <lineage>
        <taxon>Eukaryota</taxon>
        <taxon>Fungi</taxon>
        <taxon>Dikarya</taxon>
        <taxon>Basidiomycota</taxon>
        <taxon>Agaricomycotina</taxon>
        <taxon>Agaricomycetes</taxon>
        <taxon>Polyporales</taxon>
        <taxon>Phanerochaetaceae</taxon>
        <taxon>Phlebiopsis</taxon>
    </lineage>
</organism>
<proteinExistence type="predicted"/>
<name>A0A0C3S7B1_PHLG1</name>